<evidence type="ECO:0000313" key="3">
    <source>
        <dbReference type="EMBL" id="RFC63997.1"/>
    </source>
</evidence>
<keyword evidence="2" id="KW-0574">Periplasm</keyword>
<protein>
    <submittedName>
        <fullName evidence="3">Extracellular solute-binding protein</fullName>
    </submittedName>
</protein>
<evidence type="ECO:0000256" key="2">
    <source>
        <dbReference type="ARBA" id="ARBA00022764"/>
    </source>
</evidence>
<reference evidence="4" key="1">
    <citation type="submission" date="2018-08" db="EMBL/GenBank/DDBJ databases">
        <authorList>
            <person name="Im W.T."/>
        </authorList>
    </citation>
    <scope>NUCLEOTIDE SEQUENCE [LARGE SCALE GENOMIC DNA]</scope>
    <source>
        <strain evidence="4">LA-28</strain>
    </source>
</reference>
<dbReference type="PANTHER" id="PTHR30222">
    <property type="entry name" value="SPERMIDINE/PUTRESCINE-BINDING PERIPLASMIC PROTEIN"/>
    <property type="match status" value="1"/>
</dbReference>
<dbReference type="SUPFAM" id="SSF53850">
    <property type="entry name" value="Periplasmic binding protein-like II"/>
    <property type="match status" value="1"/>
</dbReference>
<evidence type="ECO:0000256" key="1">
    <source>
        <dbReference type="ARBA" id="ARBA00022729"/>
    </source>
</evidence>
<organism evidence="3 4">
    <name type="scientific">Mesorhizobium denitrificans</name>
    <dbReference type="NCBI Taxonomy" id="2294114"/>
    <lineage>
        <taxon>Bacteria</taxon>
        <taxon>Pseudomonadati</taxon>
        <taxon>Pseudomonadota</taxon>
        <taxon>Alphaproteobacteria</taxon>
        <taxon>Hyphomicrobiales</taxon>
        <taxon>Phyllobacteriaceae</taxon>
        <taxon>Mesorhizobium</taxon>
    </lineage>
</organism>
<dbReference type="PROSITE" id="PS51318">
    <property type="entry name" value="TAT"/>
    <property type="match status" value="1"/>
</dbReference>
<proteinExistence type="predicted"/>
<comment type="caution">
    <text evidence="3">The sequence shown here is derived from an EMBL/GenBank/DDBJ whole genome shotgun (WGS) entry which is preliminary data.</text>
</comment>
<dbReference type="InterPro" id="IPR006311">
    <property type="entry name" value="TAT_signal"/>
</dbReference>
<dbReference type="EMBL" id="QURN01000020">
    <property type="protein sequence ID" value="RFC63997.1"/>
    <property type="molecule type" value="Genomic_DNA"/>
</dbReference>
<dbReference type="CDD" id="cd13589">
    <property type="entry name" value="PBP2_polyamine_RpCGA009"/>
    <property type="match status" value="1"/>
</dbReference>
<keyword evidence="4" id="KW-1185">Reference proteome</keyword>
<accession>A0A371X446</accession>
<dbReference type="Gene3D" id="3.40.190.10">
    <property type="entry name" value="Periplasmic binding protein-like II"/>
    <property type="match status" value="2"/>
</dbReference>
<sequence>MITRRNVLHAGAVLGAASAFGSAIGKRSWAQGRPFTFCSWGGALSEVEKMAFVDPFAKEKGIEIANVSPTNYAKLKAMVEANAVDWDVVTVGGYFIYTGKDTNLLEPVDYSIVKADHVAPYWRTEYGVYTTTGASVIAYNTDAFPEGSRPESWADFWNVKDFPGPRSLYSRLWYNYEAALRAAGVSKEEIYPATEEKMKLAFAKLKEIKPHVSVWWTAGAQPPQLLSTGEVAMAMAWSGRVAAAIHEGAPVAMTFKDAIAWGNAFVVPKGTPNRDLAMELISYAVSPSSQERLLPVGTYGPILEDVSARATSEQAKFIVTHPDNIKDAVIQNDAEVSAYVIKYEAEWQKFQLG</sequence>
<keyword evidence="1" id="KW-0732">Signal</keyword>
<dbReference type="InterPro" id="IPR006059">
    <property type="entry name" value="SBP"/>
</dbReference>
<dbReference type="RefSeq" id="WP_116625617.1">
    <property type="nucleotide sequence ID" value="NZ_QURN01000020.1"/>
</dbReference>
<dbReference type="PANTHER" id="PTHR30222:SF2">
    <property type="entry name" value="ABC TRANSPORTER SUBSTRATE-BINDING PROTEIN"/>
    <property type="match status" value="1"/>
</dbReference>
<evidence type="ECO:0000313" key="4">
    <source>
        <dbReference type="Proteomes" id="UP000262379"/>
    </source>
</evidence>
<dbReference type="Proteomes" id="UP000262379">
    <property type="component" value="Unassembled WGS sequence"/>
</dbReference>
<gene>
    <name evidence="3" type="ORF">DY251_19675</name>
</gene>
<dbReference type="Pfam" id="PF13416">
    <property type="entry name" value="SBP_bac_8"/>
    <property type="match status" value="1"/>
</dbReference>
<dbReference type="AlphaFoldDB" id="A0A371X446"/>
<name>A0A371X446_9HYPH</name>